<dbReference type="EMBL" id="CADCVZ010000033">
    <property type="protein sequence ID" value="CAA9511603.1"/>
    <property type="molecule type" value="Genomic_DNA"/>
</dbReference>
<feature type="non-terminal residue" evidence="2">
    <location>
        <position position="1"/>
    </location>
</feature>
<gene>
    <name evidence="2" type="ORF">AVDCRST_MAG09-1401</name>
</gene>
<evidence type="ECO:0000256" key="1">
    <source>
        <dbReference type="SAM" id="MobiDB-lite"/>
    </source>
</evidence>
<organism evidence="2">
    <name type="scientific">uncultured Sphingomonas sp</name>
    <dbReference type="NCBI Taxonomy" id="158754"/>
    <lineage>
        <taxon>Bacteria</taxon>
        <taxon>Pseudomonadati</taxon>
        <taxon>Pseudomonadota</taxon>
        <taxon>Alphaproteobacteria</taxon>
        <taxon>Sphingomonadales</taxon>
        <taxon>Sphingomonadaceae</taxon>
        <taxon>Sphingomonas</taxon>
        <taxon>environmental samples</taxon>
    </lineage>
</organism>
<sequence>AVQASGRTVRCRLVPLPNLPAQQRLAGDGVRKCRRWRLGSYGGCRKHRHRPIQQLRPSRFLCRVRNSALHAGRPPAGNRRLQHRDARQPRSGEARLSHLLGEPPAVVSGGRAADIRAVQAEHAGTRRARAPERVL</sequence>
<proteinExistence type="predicted"/>
<evidence type="ECO:0000313" key="2">
    <source>
        <dbReference type="EMBL" id="CAA9511603.1"/>
    </source>
</evidence>
<protein>
    <submittedName>
        <fullName evidence="2">Uncharacterized protein</fullName>
    </submittedName>
</protein>
<feature type="region of interest" description="Disordered" evidence="1">
    <location>
        <begin position="67"/>
        <end position="107"/>
    </location>
</feature>
<dbReference type="AlphaFoldDB" id="A0A6J4T1N8"/>
<reference evidence="2" key="1">
    <citation type="submission" date="2020-02" db="EMBL/GenBank/DDBJ databases">
        <authorList>
            <person name="Meier V. D."/>
        </authorList>
    </citation>
    <scope>NUCLEOTIDE SEQUENCE</scope>
    <source>
        <strain evidence="2">AVDCRST_MAG09</strain>
    </source>
</reference>
<name>A0A6J4T1N8_9SPHN</name>
<feature type="compositionally biased region" description="Basic and acidic residues" evidence="1">
    <location>
        <begin position="83"/>
        <end position="96"/>
    </location>
</feature>
<accession>A0A6J4T1N8</accession>
<feature type="non-terminal residue" evidence="2">
    <location>
        <position position="135"/>
    </location>
</feature>